<evidence type="ECO:0000313" key="2">
    <source>
        <dbReference type="EMBL" id="MDR5655106.1"/>
    </source>
</evidence>
<dbReference type="Pfam" id="PF00565">
    <property type="entry name" value="SNase"/>
    <property type="match status" value="1"/>
</dbReference>
<accession>A0ABU1FE15</accession>
<dbReference type="EMBL" id="JAVKPH010000046">
    <property type="protein sequence ID" value="MDR5655106.1"/>
    <property type="molecule type" value="Genomic_DNA"/>
</dbReference>
<dbReference type="InterPro" id="IPR016071">
    <property type="entry name" value="Staphylococal_nuclease_OB-fold"/>
</dbReference>
<reference evidence="2 3" key="1">
    <citation type="submission" date="2023-09" db="EMBL/GenBank/DDBJ databases">
        <title>Xinfangfangia sedmenti sp. nov., isolated the sedment.</title>
        <authorList>
            <person name="Xu L."/>
        </authorList>
    </citation>
    <scope>NUCLEOTIDE SEQUENCE [LARGE SCALE GENOMIC DNA]</scope>
    <source>
        <strain evidence="2 3">LG-4</strain>
    </source>
</reference>
<feature type="domain" description="TNase-like" evidence="1">
    <location>
        <begin position="43"/>
        <end position="119"/>
    </location>
</feature>
<dbReference type="Proteomes" id="UP001247754">
    <property type="component" value="Unassembled WGS sequence"/>
</dbReference>
<proteinExistence type="predicted"/>
<dbReference type="Gene3D" id="2.40.50.90">
    <property type="match status" value="1"/>
</dbReference>
<keyword evidence="3" id="KW-1185">Reference proteome</keyword>
<name>A0ABU1FE15_9RHOB</name>
<dbReference type="RefSeq" id="WP_310459216.1">
    <property type="nucleotide sequence ID" value="NZ_JAVKPH010000046.1"/>
</dbReference>
<protein>
    <submittedName>
        <fullName evidence="2">Thermonuclease family protein</fullName>
    </submittedName>
</protein>
<gene>
    <name evidence="2" type="ORF">RGD00_21070</name>
</gene>
<organism evidence="2 3">
    <name type="scientific">Ruixingdingia sedimenti</name>
    <dbReference type="NCBI Taxonomy" id="3073604"/>
    <lineage>
        <taxon>Bacteria</taxon>
        <taxon>Pseudomonadati</taxon>
        <taxon>Pseudomonadota</taxon>
        <taxon>Alphaproteobacteria</taxon>
        <taxon>Rhodobacterales</taxon>
        <taxon>Paracoccaceae</taxon>
        <taxon>Ruixingdingia</taxon>
    </lineage>
</organism>
<sequence length="128" mass="13919">MVIVAFLGAAGIMFGKAKVSAADLACYQPDIVDGDTFRCDGQRVRLVGIDAPEMPGHCRPGRRCVNGDPHAAKDYLSSITRTRVECASEGTDKYGRTLGRCKADEVDLSCAMLEAGHAERRYGFIMCW</sequence>
<dbReference type="SUPFAM" id="SSF50199">
    <property type="entry name" value="Staphylococcal nuclease"/>
    <property type="match status" value="1"/>
</dbReference>
<comment type="caution">
    <text evidence="2">The sequence shown here is derived from an EMBL/GenBank/DDBJ whole genome shotgun (WGS) entry which is preliminary data.</text>
</comment>
<evidence type="ECO:0000313" key="3">
    <source>
        <dbReference type="Proteomes" id="UP001247754"/>
    </source>
</evidence>
<dbReference type="InterPro" id="IPR035437">
    <property type="entry name" value="SNase_OB-fold_sf"/>
</dbReference>
<evidence type="ECO:0000259" key="1">
    <source>
        <dbReference type="Pfam" id="PF00565"/>
    </source>
</evidence>